<evidence type="ECO:0000313" key="2">
    <source>
        <dbReference type="EMBL" id="CCO20747.1"/>
    </source>
</evidence>
<proteinExistence type="predicted"/>
<keyword evidence="1" id="KW-0732">Signal</keyword>
<dbReference type="RefSeq" id="XP_007508028.1">
    <property type="nucleotide sequence ID" value="XM_007507966.1"/>
</dbReference>
<dbReference type="EMBL" id="FO082260">
    <property type="protein sequence ID" value="CCO20747.1"/>
    <property type="molecule type" value="Genomic_DNA"/>
</dbReference>
<keyword evidence="3" id="KW-1185">Reference proteome</keyword>
<dbReference type="GeneID" id="19010668"/>
<dbReference type="Gene3D" id="3.40.50.300">
    <property type="entry name" value="P-loop containing nucleotide triphosphate hydrolases"/>
    <property type="match status" value="1"/>
</dbReference>
<dbReference type="Proteomes" id="UP000198341">
    <property type="component" value="Chromosome 19"/>
</dbReference>
<gene>
    <name evidence="2" type="ordered locus">Bathy19g00390</name>
</gene>
<reference evidence="2 3" key="1">
    <citation type="submission" date="2011-10" db="EMBL/GenBank/DDBJ databases">
        <authorList>
            <person name="Genoscope - CEA"/>
        </authorList>
    </citation>
    <scope>NUCLEOTIDE SEQUENCE [LARGE SCALE GENOMIC DNA]</scope>
    <source>
        <strain evidence="2 3">RCC 1105</strain>
    </source>
</reference>
<sequence>MCLVSSFSMLIYLWHTYNCSNFALAANFAGRGETGDNFFVFYNKGNLSHACAEEQMKQRAETRFRSNMVPIWWQHIQRSGGYLMCSYARSNGVYDLATKIGCPTCPCGHGNIDEYLDKKCHKHLNPALFNNHSKINNPVHSKKDRADVAHPTAKNVNFIMVEYNTFRKCGPVPGKFVYATLLRDPVDQLISWAVRFEGIKVNRAWQKAIRSYKNGSEKELRMFLRKKRDAEVKKHGGYFPHRVHSITNTFGATESNSDAIRYDIAIRNLLKFNFVWVFENFSEEVGSTVEKYLNWKEGESYIKNLGRGGGQYVKYKGKDSLPKGVVDILERHMSADIAVYRRMANFNNERAELRKLCELAKKHKTLEAITL</sequence>
<organism evidence="2 3">
    <name type="scientific">Bathycoccus prasinos</name>
    <dbReference type="NCBI Taxonomy" id="41875"/>
    <lineage>
        <taxon>Eukaryota</taxon>
        <taxon>Viridiplantae</taxon>
        <taxon>Chlorophyta</taxon>
        <taxon>Mamiellophyceae</taxon>
        <taxon>Mamiellales</taxon>
        <taxon>Bathycoccaceae</taxon>
        <taxon>Bathycoccus</taxon>
    </lineage>
</organism>
<feature type="signal peptide" evidence="1">
    <location>
        <begin position="1"/>
        <end position="25"/>
    </location>
</feature>
<evidence type="ECO:0000313" key="3">
    <source>
        <dbReference type="Proteomes" id="UP000198341"/>
    </source>
</evidence>
<dbReference type="AlphaFoldDB" id="K8ER68"/>
<protein>
    <recommendedName>
        <fullName evidence="4">Sulfotransferase</fullName>
    </recommendedName>
</protein>
<evidence type="ECO:0008006" key="4">
    <source>
        <dbReference type="Google" id="ProtNLM"/>
    </source>
</evidence>
<dbReference type="KEGG" id="bpg:Bathy19g00390"/>
<dbReference type="InterPro" id="IPR027417">
    <property type="entry name" value="P-loop_NTPase"/>
</dbReference>
<name>K8ER68_9CHLO</name>
<accession>K8ER68</accession>
<feature type="chain" id="PRO_5003917397" description="Sulfotransferase" evidence="1">
    <location>
        <begin position="26"/>
        <end position="371"/>
    </location>
</feature>
<evidence type="ECO:0000256" key="1">
    <source>
        <dbReference type="SAM" id="SignalP"/>
    </source>
</evidence>